<keyword evidence="2" id="KW-1185">Reference proteome</keyword>
<organism evidence="1 2">
    <name type="scientific">Avena sativa</name>
    <name type="common">Oat</name>
    <dbReference type="NCBI Taxonomy" id="4498"/>
    <lineage>
        <taxon>Eukaryota</taxon>
        <taxon>Viridiplantae</taxon>
        <taxon>Streptophyta</taxon>
        <taxon>Embryophyta</taxon>
        <taxon>Tracheophyta</taxon>
        <taxon>Spermatophyta</taxon>
        <taxon>Magnoliopsida</taxon>
        <taxon>Liliopsida</taxon>
        <taxon>Poales</taxon>
        <taxon>Poaceae</taxon>
        <taxon>BOP clade</taxon>
        <taxon>Pooideae</taxon>
        <taxon>Poodae</taxon>
        <taxon>Poeae</taxon>
        <taxon>Poeae Chloroplast Group 1 (Aveneae type)</taxon>
        <taxon>Aveninae</taxon>
        <taxon>Avena</taxon>
    </lineage>
</organism>
<sequence>MCDFETALDSSDRRRPTICIGSRPNTAAQTLFESFRSNATTMAAAADSRKRCFAAFLDEPSPPAAPLPYLAKRGRFTPCAGSMAPLPALAPFDPFDALRRVFPEADPRGLEACFAASGHDINAAVQAYRAQQARDALAHRLASAVADGDDECCASVLVEQMAAATDVNDAKNRATWMLGLVKTAVADRAAREARVEAASLREENAALREQAQRGATEMARACEENAALKGRVAAAERDGTVLKRGVMAQQRRYEEMERASEAMKKKVAELEMANYALSVRLRDADGCRFQAAYHGPDVIAEQGSVHHSITSAAIHSCTIHVLQRMNKSSTTIKRCVDHVRQVSPASNVSFLIS</sequence>
<dbReference type="EnsemblPlants" id="AVESA.00010b.r2.1AG0027660.1">
    <property type="protein sequence ID" value="AVESA.00010b.r2.1AG0027660.1.CDS"/>
    <property type="gene ID" value="AVESA.00010b.r2.1AG0027660"/>
</dbReference>
<name>A0ACD5TC04_AVESA</name>
<reference evidence="1" key="1">
    <citation type="submission" date="2021-05" db="EMBL/GenBank/DDBJ databases">
        <authorList>
            <person name="Scholz U."/>
            <person name="Mascher M."/>
            <person name="Fiebig A."/>
        </authorList>
    </citation>
    <scope>NUCLEOTIDE SEQUENCE [LARGE SCALE GENOMIC DNA]</scope>
</reference>
<accession>A0ACD5TC04</accession>
<evidence type="ECO:0000313" key="1">
    <source>
        <dbReference type="EnsemblPlants" id="AVESA.00010b.r2.1AG0027660.1.CDS"/>
    </source>
</evidence>
<dbReference type="Proteomes" id="UP001732700">
    <property type="component" value="Chromosome 1A"/>
</dbReference>
<proteinExistence type="predicted"/>
<evidence type="ECO:0000313" key="2">
    <source>
        <dbReference type="Proteomes" id="UP001732700"/>
    </source>
</evidence>
<reference evidence="1" key="2">
    <citation type="submission" date="2025-09" db="UniProtKB">
        <authorList>
            <consortium name="EnsemblPlants"/>
        </authorList>
    </citation>
    <scope>IDENTIFICATION</scope>
</reference>
<protein>
    <submittedName>
        <fullName evidence="1">Uncharacterized protein</fullName>
    </submittedName>
</protein>